<dbReference type="Pfam" id="PF00076">
    <property type="entry name" value="RRM_1"/>
    <property type="match status" value="2"/>
</dbReference>
<dbReference type="Gene3D" id="3.30.70.330">
    <property type="match status" value="3"/>
</dbReference>
<dbReference type="AlphaFoldDB" id="A0A8X7NFQ9"/>
<dbReference type="Proteomes" id="UP000078113">
    <property type="component" value="Unassembled WGS sequence"/>
</dbReference>
<dbReference type="PROSITE" id="PS50102">
    <property type="entry name" value="RRM"/>
    <property type="match status" value="2"/>
</dbReference>
<comment type="caution">
    <text evidence="5">The sequence shown here is derived from an EMBL/GenBank/DDBJ whole genome shotgun (WGS) entry which is preliminary data.</text>
</comment>
<dbReference type="EMBL" id="LWDG02000014">
    <property type="protein sequence ID" value="KAE8271595.1"/>
    <property type="molecule type" value="Genomic_DNA"/>
</dbReference>
<keyword evidence="1 2" id="KW-0694">RNA-binding</keyword>
<name>A0A8X7NFQ9_9BASI</name>
<sequence length="1099" mass="113590">MASRPMMQAHIPAAPAIERTVVFANLPAEVNEYWLRSVLAPLGESFQLESTPLLLKLGDGMCFSALTAETSTPASHLSAVLSGPVQSVEISQGPGGTLQAKVAFPTTDQAQAALHFHGQMALGQPMQIQLPQDAYLKNTQHFVQPQMGRYPLALNVDLNSNHGGRPRIAGQLPLGGQRHRGVELEPTHKNLYVLNLPLDATTDQLAALFGHYGAVVHCVILAMLDAQARRRGFIDMASPDGAKEAIEALNGFVWHGYPIEVSYAIVQRSGGPFEQAAGRHVIKRNVPRNRFNTGPRRVPSDATVSPLLAAAGRHPAMLGGGSSVGSMGAANGIVGFNSPGMQHGQGSYDPMMGANYADIQGRNIEFPTMGGMSSGSALEHGGPLPSDPCTLFISGLDPVAILDDEDLRHELEVYGPVQAVSLSRDESNKSRGFGMVTYTHEGSARKAKAALDGKFFHGRKVSAHHLPFDRNIPDFMPLSVNAGPMRSPMGTSSGLPATMSVMDGGSLAASPEYRRAPSGYPMGGTPASMAASVHGSSSGNGLGYGHTNFSTPQPQSTSSSNSDFLSYSLPLVPATDGAQSSTSLNRQHQHQHSYHQNPHQQQPANFSYHLDFSPDNWSAASTRGFSDIRSPGESVNGSRYGMQGNVDASAVLAEPFVHRSHSGNVHGSSANPGMDNAEDASKAYPLGAAFQSPSAQSLSPSTLKSNAGGFSNGGVFASSGSRGPLDSSSFEFYPSDKGTEAGQQSGPQSGSGNSRPLSRTSGSLGVTLGSDVAASIAAAAGAPPMFFSKAAAATSRPGQGQGQQGQSSITEEASTAEQVRNGGATMDSTPKLDGQAFPGSVHSTPLNRRGNGYGHAHMYSHITRSAGPGTSIGSMGSISHTGSTSALSSWARTPQSSLSSLEQISPGSGSSALGNGTPAGLAFKQAESHDETSGNAYTSFSGGNGEHRSMHSASASRPWAGFPGGGNGMAPWTSPQAVAGSFSSKEDSIRSGAPQGPSSDSSSVTETNGGHSALRSLHQGSPPYSAALDSGYRKVPLAPVGHEKSTSITSPRTRLSSGSNGAVGSNGAASSRSSTNGAGYQDKVNLDLSGAVAGLNIST</sequence>
<feature type="region of interest" description="Disordered" evidence="3">
    <location>
        <begin position="660"/>
        <end position="680"/>
    </location>
</feature>
<protein>
    <recommendedName>
        <fullName evidence="4">RRM domain-containing protein</fullName>
    </recommendedName>
</protein>
<feature type="compositionally biased region" description="Polar residues" evidence="3">
    <location>
        <begin position="594"/>
        <end position="605"/>
    </location>
</feature>
<dbReference type="SMART" id="SM00360">
    <property type="entry name" value="RRM"/>
    <property type="match status" value="2"/>
</dbReference>
<feature type="compositionally biased region" description="Low complexity" evidence="3">
    <location>
        <begin position="1056"/>
        <end position="1079"/>
    </location>
</feature>
<feature type="compositionally biased region" description="Low complexity" evidence="3">
    <location>
        <begin position="548"/>
        <end position="568"/>
    </location>
</feature>
<evidence type="ECO:0000256" key="2">
    <source>
        <dbReference type="PROSITE-ProRule" id="PRU00176"/>
    </source>
</evidence>
<dbReference type="PANTHER" id="PTHR48025:SF1">
    <property type="entry name" value="RRM DOMAIN-CONTAINING PROTEIN"/>
    <property type="match status" value="1"/>
</dbReference>
<dbReference type="GO" id="GO:0005634">
    <property type="term" value="C:nucleus"/>
    <property type="evidence" value="ECO:0007669"/>
    <property type="project" value="TreeGrafter"/>
</dbReference>
<feature type="region of interest" description="Disordered" evidence="3">
    <location>
        <begin position="543"/>
        <end position="610"/>
    </location>
</feature>
<feature type="compositionally biased region" description="Low complexity" evidence="3">
    <location>
        <begin position="742"/>
        <end position="754"/>
    </location>
</feature>
<evidence type="ECO:0000313" key="6">
    <source>
        <dbReference type="Proteomes" id="UP000078113"/>
    </source>
</evidence>
<feature type="domain" description="RRM" evidence="4">
    <location>
        <begin position="389"/>
        <end position="461"/>
    </location>
</feature>
<reference evidence="5" key="2">
    <citation type="journal article" date="2019" name="IMA Fungus">
        <title>Genome sequencing and comparison of five Tilletia species to identify candidate genes for the detection of regulated species infecting wheat.</title>
        <authorList>
            <person name="Nguyen H.D.T."/>
            <person name="Sultana T."/>
            <person name="Kesanakurti P."/>
            <person name="Hambleton S."/>
        </authorList>
    </citation>
    <scope>NUCLEOTIDE SEQUENCE</scope>
    <source>
        <strain evidence="5">DAOMC 236422</strain>
    </source>
</reference>
<reference evidence="5" key="1">
    <citation type="submission" date="2016-04" db="EMBL/GenBank/DDBJ databases">
        <authorList>
            <person name="Nguyen H.D."/>
            <person name="Samba Siva P."/>
            <person name="Cullis J."/>
            <person name="Levesque C.A."/>
            <person name="Hambleton S."/>
        </authorList>
    </citation>
    <scope>NUCLEOTIDE SEQUENCE</scope>
    <source>
        <strain evidence="5">DAOMC 236422</strain>
    </source>
</reference>
<proteinExistence type="predicted"/>
<feature type="compositionally biased region" description="Polar residues" evidence="3">
    <location>
        <begin position="577"/>
        <end position="586"/>
    </location>
</feature>
<feature type="region of interest" description="Disordered" evidence="3">
    <location>
        <begin position="718"/>
        <end position="763"/>
    </location>
</feature>
<feature type="compositionally biased region" description="Polar residues" evidence="3">
    <location>
        <begin position="1046"/>
        <end position="1055"/>
    </location>
</feature>
<dbReference type="InterPro" id="IPR012677">
    <property type="entry name" value="Nucleotide-bd_a/b_plait_sf"/>
</dbReference>
<feature type="compositionally biased region" description="Polar residues" evidence="3">
    <location>
        <begin position="807"/>
        <end position="818"/>
    </location>
</feature>
<gene>
    <name evidence="5" type="ORF">A4X09_0g708</name>
</gene>
<keyword evidence="6" id="KW-1185">Reference proteome</keyword>
<accession>A0A8X7NFQ9</accession>
<feature type="region of interest" description="Disordered" evidence="3">
    <location>
        <begin position="791"/>
        <end position="1083"/>
    </location>
</feature>
<evidence type="ECO:0000259" key="4">
    <source>
        <dbReference type="PROSITE" id="PS50102"/>
    </source>
</evidence>
<dbReference type="PANTHER" id="PTHR48025">
    <property type="entry name" value="OS02G0815200 PROTEIN"/>
    <property type="match status" value="1"/>
</dbReference>
<feature type="compositionally biased region" description="Low complexity" evidence="3">
    <location>
        <begin position="718"/>
        <end position="729"/>
    </location>
</feature>
<feature type="compositionally biased region" description="Polar residues" evidence="3">
    <location>
        <begin position="871"/>
        <end position="914"/>
    </location>
</feature>
<evidence type="ECO:0000256" key="1">
    <source>
        <dbReference type="ARBA" id="ARBA00022884"/>
    </source>
</evidence>
<feature type="domain" description="RRM" evidence="4">
    <location>
        <begin position="189"/>
        <end position="266"/>
    </location>
</feature>
<dbReference type="InterPro" id="IPR035979">
    <property type="entry name" value="RBD_domain_sf"/>
</dbReference>
<dbReference type="InterPro" id="IPR050502">
    <property type="entry name" value="Euk_RNA-bind_prot"/>
</dbReference>
<organism evidence="5 6">
    <name type="scientific">Tilletia walkeri</name>
    <dbReference type="NCBI Taxonomy" id="117179"/>
    <lineage>
        <taxon>Eukaryota</taxon>
        <taxon>Fungi</taxon>
        <taxon>Dikarya</taxon>
        <taxon>Basidiomycota</taxon>
        <taxon>Ustilaginomycotina</taxon>
        <taxon>Exobasidiomycetes</taxon>
        <taxon>Tilletiales</taxon>
        <taxon>Tilletiaceae</taxon>
        <taxon>Tilletia</taxon>
    </lineage>
</organism>
<dbReference type="InterPro" id="IPR000504">
    <property type="entry name" value="RRM_dom"/>
</dbReference>
<feature type="compositionally biased region" description="Polar residues" evidence="3">
    <location>
        <begin position="662"/>
        <end position="671"/>
    </location>
</feature>
<dbReference type="CDD" id="cd00590">
    <property type="entry name" value="RRM_SF"/>
    <property type="match status" value="2"/>
</dbReference>
<evidence type="ECO:0000256" key="3">
    <source>
        <dbReference type="SAM" id="MobiDB-lite"/>
    </source>
</evidence>
<evidence type="ECO:0000313" key="5">
    <source>
        <dbReference type="EMBL" id="KAE8271595.1"/>
    </source>
</evidence>
<dbReference type="SUPFAM" id="SSF54928">
    <property type="entry name" value="RNA-binding domain, RBD"/>
    <property type="match status" value="2"/>
</dbReference>
<feature type="compositionally biased region" description="Polar residues" evidence="3">
    <location>
        <begin position="996"/>
        <end position="1010"/>
    </location>
</feature>
<dbReference type="GO" id="GO:0003729">
    <property type="term" value="F:mRNA binding"/>
    <property type="evidence" value="ECO:0007669"/>
    <property type="project" value="TreeGrafter"/>
</dbReference>